<dbReference type="GO" id="GO:0009395">
    <property type="term" value="P:phospholipid catabolic process"/>
    <property type="evidence" value="ECO:0007669"/>
    <property type="project" value="TreeGrafter"/>
</dbReference>
<dbReference type="AlphaFoldDB" id="A0A023B0M5"/>
<dbReference type="PANTHER" id="PTHR18896:SF60">
    <property type="entry name" value="PHOSPHOLIPASE D"/>
    <property type="match status" value="1"/>
</dbReference>
<dbReference type="GeneID" id="22914952"/>
<evidence type="ECO:0000256" key="6">
    <source>
        <dbReference type="ARBA" id="ARBA00022963"/>
    </source>
</evidence>
<dbReference type="SUPFAM" id="SSF56024">
    <property type="entry name" value="Phospholipase D/nuclease"/>
    <property type="match status" value="2"/>
</dbReference>
<dbReference type="GO" id="GO:0005886">
    <property type="term" value="C:plasma membrane"/>
    <property type="evidence" value="ECO:0007669"/>
    <property type="project" value="TreeGrafter"/>
</dbReference>
<evidence type="ECO:0000256" key="2">
    <source>
        <dbReference type="ARBA" id="ARBA00022723"/>
    </source>
</evidence>
<keyword evidence="6" id="KW-0442">Lipid degradation</keyword>
<proteinExistence type="predicted"/>
<comment type="caution">
    <text evidence="10">The sequence shown here is derived from an EMBL/GenBank/DDBJ whole genome shotgun (WGS) entry which is preliminary data.</text>
</comment>
<dbReference type="SMART" id="SM00155">
    <property type="entry name" value="PLDc"/>
    <property type="match status" value="2"/>
</dbReference>
<evidence type="ECO:0000256" key="8">
    <source>
        <dbReference type="SAM" id="MobiDB-lite"/>
    </source>
</evidence>
<keyword evidence="2" id="KW-0479">Metal-binding</keyword>
<dbReference type="InterPro" id="IPR001736">
    <property type="entry name" value="PLipase_D/transphosphatidylase"/>
</dbReference>
<evidence type="ECO:0000256" key="1">
    <source>
        <dbReference type="ARBA" id="ARBA00012027"/>
    </source>
</evidence>
<feature type="domain" description="PLD phosphodiesterase" evidence="9">
    <location>
        <begin position="664"/>
        <end position="691"/>
    </location>
</feature>
<dbReference type="EC" id="3.1.4.4" evidence="1"/>
<keyword evidence="3" id="KW-0677">Repeat</keyword>
<dbReference type="Proteomes" id="UP000019763">
    <property type="component" value="Unassembled WGS sequence"/>
</dbReference>
<evidence type="ECO:0000313" key="11">
    <source>
        <dbReference type="Proteomes" id="UP000019763"/>
    </source>
</evidence>
<dbReference type="GO" id="GO:0046872">
    <property type="term" value="F:metal ion binding"/>
    <property type="evidence" value="ECO:0007669"/>
    <property type="project" value="UniProtKB-KW"/>
</dbReference>
<evidence type="ECO:0000259" key="9">
    <source>
        <dbReference type="PROSITE" id="PS50035"/>
    </source>
</evidence>
<reference evidence="10" key="1">
    <citation type="submission" date="2013-12" db="EMBL/GenBank/DDBJ databases">
        <authorList>
            <person name="Omoto C.K."/>
            <person name="Sibley D."/>
            <person name="Venepally P."/>
            <person name="Hadjithomas M."/>
            <person name="Karamycheva S."/>
            <person name="Brunk B."/>
            <person name="Roos D."/>
            <person name="Caler E."/>
            <person name="Lorenzi H."/>
        </authorList>
    </citation>
    <scope>NUCLEOTIDE SEQUENCE</scope>
</reference>
<dbReference type="EMBL" id="AFNH02001032">
    <property type="protein sequence ID" value="EZG45312.1"/>
    <property type="molecule type" value="Genomic_DNA"/>
</dbReference>
<sequence length="825" mass="92347">MSKDLHTTDLNVPQTYFRRSHGNLVRLYHDAECLEGQFEDIETELGPFHAHSTWNDISEALENAQHFIFVAGWSVNPSISLTRSHKPVERSPLGRKAASAVERNGGGERSGGVERSGERSRGNSRQKSGEKSDKARMDKAGMTKPGMDKPGMDKPGMDKPGMDRLGMDRPGADVDNSAVENAAASCYTTDRSASVSASSPALPGHSPILSREKGAENEQPNGNDMPRSAGDMPRSANGKSEQVNGGEKGDRLLSPEVRSGRSRETIGELLKRRAEEGLSVCVVVWDDITSREGVSWLKDGLMATYDEYTREYFRDTKVEVAVVKRIAGDDLGEVSDLLKWTSFTHHQKIVVYDSENPLDRGSPRRVVGAFVGGLDLTSGRYDTAAHSPFSSLKTAHRNDFYNGCLVEATAETGPREPWHDIHARILGPAAWDVLQTYIERVSKQAPRMVHATSLKVAELRDNHLLKDGKKVLIHPDHPAAWDVQVFRSLDSEAALFENSMWTAKFGNNTHFVDRGIQQAYSYLIKKAQHYIYIENQYFLGSCQYWRQHDDVPCRNLVPWMLADRICESIACDREFCVYVLIPLFPEGAPSSVSVQEILHWQFQTMRMMYKKVATTLEEYGKTDCHPTDYLSFFFAGVREPDAKLSTTRTSLPTDVATALATKRHPIYIHSKLMMIDDEYILLGSANINERSLNGSRDTEIAVGCIQPHFRAVEDENGHVQYPNGAVRAFRLQLWHEHLDVLEPEYRECPHSSKCMRLVRGRALQNWLAYINPQMCALPYGHLCPYPLMVAQDGEVESLREHPNIPGWNASVCGSRSALLPSSLTT</sequence>
<keyword evidence="5" id="KW-0106">Calcium</keyword>
<dbReference type="OrthoDB" id="396774at2759"/>
<dbReference type="PROSITE" id="PS50035">
    <property type="entry name" value="PLD"/>
    <property type="match status" value="2"/>
</dbReference>
<dbReference type="Pfam" id="PF00614">
    <property type="entry name" value="PLDc"/>
    <property type="match status" value="1"/>
</dbReference>
<name>A0A023B0M5_GRENI</name>
<feature type="compositionally biased region" description="Basic and acidic residues" evidence="8">
    <location>
        <begin position="111"/>
        <end position="172"/>
    </location>
</feature>
<dbReference type="Pfam" id="PF12357">
    <property type="entry name" value="PLD_C"/>
    <property type="match status" value="1"/>
</dbReference>
<dbReference type="VEuPathDB" id="CryptoDB:GNI_139580"/>
<feature type="domain" description="PLD phosphodiesterase" evidence="9">
    <location>
        <begin position="341"/>
        <end position="380"/>
    </location>
</feature>
<dbReference type="GO" id="GO:0004630">
    <property type="term" value="F:phospholipase D activity"/>
    <property type="evidence" value="ECO:0007669"/>
    <property type="project" value="UniProtKB-EC"/>
</dbReference>
<evidence type="ECO:0000256" key="7">
    <source>
        <dbReference type="ARBA" id="ARBA00023098"/>
    </source>
</evidence>
<dbReference type="RefSeq" id="XP_011132527.1">
    <property type="nucleotide sequence ID" value="XM_011134225.1"/>
</dbReference>
<gene>
    <name evidence="10" type="ORF">GNI_139580</name>
</gene>
<feature type="region of interest" description="Disordered" evidence="8">
    <location>
        <begin position="82"/>
        <end position="175"/>
    </location>
</feature>
<dbReference type="InterPro" id="IPR015679">
    <property type="entry name" value="PLipase_D_fam"/>
</dbReference>
<dbReference type="eggNOG" id="KOG1329">
    <property type="taxonomic scope" value="Eukaryota"/>
</dbReference>
<keyword evidence="11" id="KW-1185">Reference proteome</keyword>
<dbReference type="Gene3D" id="3.30.870.10">
    <property type="entry name" value="Endonuclease Chain A"/>
    <property type="match status" value="2"/>
</dbReference>
<dbReference type="InterPro" id="IPR024632">
    <property type="entry name" value="PLipase_D_C"/>
</dbReference>
<protein>
    <recommendedName>
        <fullName evidence="1">phospholipase D</fullName>
        <ecNumber evidence="1">3.1.4.4</ecNumber>
    </recommendedName>
</protein>
<evidence type="ECO:0000256" key="4">
    <source>
        <dbReference type="ARBA" id="ARBA00022801"/>
    </source>
</evidence>
<feature type="region of interest" description="Disordered" evidence="8">
    <location>
        <begin position="193"/>
        <end position="263"/>
    </location>
</feature>
<keyword evidence="4" id="KW-0378">Hydrolase</keyword>
<evidence type="ECO:0000313" key="10">
    <source>
        <dbReference type="EMBL" id="EZG45312.1"/>
    </source>
</evidence>
<accession>A0A023B0M5</accession>
<organism evidence="10 11">
    <name type="scientific">Gregarina niphandrodes</name>
    <name type="common">Septate eugregarine</name>
    <dbReference type="NCBI Taxonomy" id="110365"/>
    <lineage>
        <taxon>Eukaryota</taxon>
        <taxon>Sar</taxon>
        <taxon>Alveolata</taxon>
        <taxon>Apicomplexa</taxon>
        <taxon>Conoidasida</taxon>
        <taxon>Gregarinasina</taxon>
        <taxon>Eugregarinorida</taxon>
        <taxon>Gregarinidae</taxon>
        <taxon>Gregarina</taxon>
    </lineage>
</organism>
<keyword evidence="7" id="KW-0443">Lipid metabolism</keyword>
<feature type="compositionally biased region" description="Basic and acidic residues" evidence="8">
    <location>
        <begin position="247"/>
        <end position="263"/>
    </location>
</feature>
<evidence type="ECO:0000256" key="5">
    <source>
        <dbReference type="ARBA" id="ARBA00022837"/>
    </source>
</evidence>
<evidence type="ECO:0000256" key="3">
    <source>
        <dbReference type="ARBA" id="ARBA00022737"/>
    </source>
</evidence>
<dbReference type="PANTHER" id="PTHR18896">
    <property type="entry name" value="PHOSPHOLIPASE D"/>
    <property type="match status" value="1"/>
</dbReference>